<name>A0A165Q9P1_EXIGL</name>
<evidence type="ECO:0000256" key="1">
    <source>
        <dbReference type="SAM" id="MobiDB-lite"/>
    </source>
</evidence>
<keyword evidence="3" id="KW-1185">Reference proteome</keyword>
<accession>A0A165Q9P1</accession>
<dbReference type="GO" id="GO:0003677">
    <property type="term" value="F:DNA binding"/>
    <property type="evidence" value="ECO:0007669"/>
    <property type="project" value="InterPro"/>
</dbReference>
<dbReference type="AlphaFoldDB" id="A0A165Q9P1"/>
<dbReference type="EMBL" id="KV425884">
    <property type="protein sequence ID" value="KZW03293.1"/>
    <property type="molecule type" value="Genomic_DNA"/>
</dbReference>
<evidence type="ECO:0000313" key="2">
    <source>
        <dbReference type="EMBL" id="KZW03293.1"/>
    </source>
</evidence>
<proteinExistence type="predicted"/>
<dbReference type="InParanoid" id="A0A165Q9P1"/>
<evidence type="ECO:0000313" key="3">
    <source>
        <dbReference type="Proteomes" id="UP000077266"/>
    </source>
</evidence>
<dbReference type="CDD" id="cd00086">
    <property type="entry name" value="homeodomain"/>
    <property type="match status" value="1"/>
</dbReference>
<dbReference type="InterPro" id="IPR001356">
    <property type="entry name" value="HD"/>
</dbReference>
<dbReference type="STRING" id="1314781.A0A165Q9P1"/>
<gene>
    <name evidence="2" type="ORF">EXIGLDRAFT_245316</name>
</gene>
<dbReference type="SUPFAM" id="SSF46689">
    <property type="entry name" value="Homeodomain-like"/>
    <property type="match status" value="1"/>
</dbReference>
<organism evidence="2 3">
    <name type="scientific">Exidia glandulosa HHB12029</name>
    <dbReference type="NCBI Taxonomy" id="1314781"/>
    <lineage>
        <taxon>Eukaryota</taxon>
        <taxon>Fungi</taxon>
        <taxon>Dikarya</taxon>
        <taxon>Basidiomycota</taxon>
        <taxon>Agaricomycotina</taxon>
        <taxon>Agaricomycetes</taxon>
        <taxon>Auriculariales</taxon>
        <taxon>Exidiaceae</taxon>
        <taxon>Exidia</taxon>
    </lineage>
</organism>
<reference evidence="2 3" key="1">
    <citation type="journal article" date="2016" name="Mol. Biol. Evol.">
        <title>Comparative Genomics of Early-Diverging Mushroom-Forming Fungi Provides Insights into the Origins of Lignocellulose Decay Capabilities.</title>
        <authorList>
            <person name="Nagy L.G."/>
            <person name="Riley R."/>
            <person name="Tritt A."/>
            <person name="Adam C."/>
            <person name="Daum C."/>
            <person name="Floudas D."/>
            <person name="Sun H."/>
            <person name="Yadav J.S."/>
            <person name="Pangilinan J."/>
            <person name="Larsson K.H."/>
            <person name="Matsuura K."/>
            <person name="Barry K."/>
            <person name="Labutti K."/>
            <person name="Kuo R."/>
            <person name="Ohm R.A."/>
            <person name="Bhattacharya S.S."/>
            <person name="Shirouzu T."/>
            <person name="Yoshinaga Y."/>
            <person name="Martin F.M."/>
            <person name="Grigoriev I.V."/>
            <person name="Hibbett D.S."/>
        </authorList>
    </citation>
    <scope>NUCLEOTIDE SEQUENCE [LARGE SCALE GENOMIC DNA]</scope>
    <source>
        <strain evidence="2 3">HHB12029</strain>
    </source>
</reference>
<dbReference type="Gene3D" id="1.10.10.60">
    <property type="entry name" value="Homeodomain-like"/>
    <property type="match status" value="1"/>
</dbReference>
<protein>
    <recommendedName>
        <fullName evidence="4">Homeobox domain-containing protein</fullName>
    </recommendedName>
</protein>
<dbReference type="Proteomes" id="UP000077266">
    <property type="component" value="Unassembled WGS sequence"/>
</dbReference>
<dbReference type="InterPro" id="IPR009057">
    <property type="entry name" value="Homeodomain-like_sf"/>
</dbReference>
<evidence type="ECO:0008006" key="4">
    <source>
        <dbReference type="Google" id="ProtNLM"/>
    </source>
</evidence>
<dbReference type="OrthoDB" id="6159439at2759"/>
<sequence length="132" mass="14391">MHPRPAPPVSSHLSSALREPGYHEYGAWSAPLATPSPAVQRQDFALPIIPRRGPASLDNEGSDQEEETPSGRKRSLTTPFQAQVLRAFITITRFPATALRDEVGQAIGLSGRQVQVRASPAFWNPTLTFSCD</sequence>
<feature type="region of interest" description="Disordered" evidence="1">
    <location>
        <begin position="48"/>
        <end position="78"/>
    </location>
</feature>